<dbReference type="EMBL" id="CP032568">
    <property type="protein sequence ID" value="AYF74159.1"/>
    <property type="molecule type" value="Genomic_DNA"/>
</dbReference>
<dbReference type="Proteomes" id="UP000267164">
    <property type="component" value="Chromosome"/>
</dbReference>
<sequence>MTHDFIIVGAGSSGTVLARRLVDAGRRVLLLEAWIGAVRERAVHQQHAGLVRIRLRDGRGGLRLCGRGAAGRGAGRGGEGYGERTHQDHGAGGAAKAGHLAHVRMAFCFKGSGRL</sequence>
<evidence type="ECO:0000313" key="2">
    <source>
        <dbReference type="EMBL" id="AYF74159.1"/>
    </source>
</evidence>
<reference evidence="2 3" key="1">
    <citation type="submission" date="2018-09" db="EMBL/GenBank/DDBJ databases">
        <title>Nocardia yunnanensis sp. nov., an actinomycete isolated from a soil sample.</title>
        <authorList>
            <person name="Zhang J."/>
        </authorList>
    </citation>
    <scope>NUCLEOTIDE SEQUENCE [LARGE SCALE GENOMIC DNA]</scope>
    <source>
        <strain evidence="2 3">CFHS0054</strain>
    </source>
</reference>
<proteinExistence type="predicted"/>
<dbReference type="KEGG" id="nyu:D7D52_10120"/>
<evidence type="ECO:0008006" key="4">
    <source>
        <dbReference type="Google" id="ProtNLM"/>
    </source>
</evidence>
<gene>
    <name evidence="2" type="ORF">D7D52_10120</name>
</gene>
<organism evidence="2 3">
    <name type="scientific">Nocardia yunnanensis</name>
    <dbReference type="NCBI Taxonomy" id="2382165"/>
    <lineage>
        <taxon>Bacteria</taxon>
        <taxon>Bacillati</taxon>
        <taxon>Actinomycetota</taxon>
        <taxon>Actinomycetes</taxon>
        <taxon>Mycobacteriales</taxon>
        <taxon>Nocardiaceae</taxon>
        <taxon>Nocardia</taxon>
    </lineage>
</organism>
<protein>
    <recommendedName>
        <fullName evidence="4">Glucose-methanol-choline oxidoreductase N-terminal domain-containing protein</fullName>
    </recommendedName>
</protein>
<evidence type="ECO:0000313" key="3">
    <source>
        <dbReference type="Proteomes" id="UP000267164"/>
    </source>
</evidence>
<dbReference type="OrthoDB" id="9798604at2"/>
<keyword evidence="3" id="KW-1185">Reference proteome</keyword>
<evidence type="ECO:0000256" key="1">
    <source>
        <dbReference type="SAM" id="MobiDB-lite"/>
    </source>
</evidence>
<dbReference type="Gene3D" id="3.50.50.60">
    <property type="entry name" value="FAD/NAD(P)-binding domain"/>
    <property type="match status" value="1"/>
</dbReference>
<dbReference type="SUPFAM" id="SSF51971">
    <property type="entry name" value="Nucleotide-binding domain"/>
    <property type="match status" value="1"/>
</dbReference>
<dbReference type="AlphaFoldDB" id="A0A386ZCD6"/>
<feature type="region of interest" description="Disordered" evidence="1">
    <location>
        <begin position="72"/>
        <end position="93"/>
    </location>
</feature>
<accession>A0A386ZCD6</accession>
<name>A0A386ZCD6_9NOCA</name>
<dbReference type="InterPro" id="IPR036188">
    <property type="entry name" value="FAD/NAD-bd_sf"/>
</dbReference>